<proteinExistence type="predicted"/>
<evidence type="ECO:0000313" key="3">
    <source>
        <dbReference type="Proteomes" id="UP000307874"/>
    </source>
</evidence>
<feature type="compositionally biased region" description="Basic and acidic residues" evidence="1">
    <location>
        <begin position="73"/>
        <end position="83"/>
    </location>
</feature>
<comment type="caution">
    <text evidence="2">The sequence shown here is derived from an EMBL/GenBank/DDBJ whole genome shotgun (WGS) entry which is preliminary data.</text>
</comment>
<reference evidence="2 3" key="1">
    <citation type="submission" date="2019-05" db="EMBL/GenBank/DDBJ databases">
        <authorList>
            <person name="Lee S.D."/>
        </authorList>
    </citation>
    <scope>NUCLEOTIDE SEQUENCE [LARGE SCALE GENOMIC DNA]</scope>
    <source>
        <strain evidence="2 3">GH2-6</strain>
    </source>
</reference>
<dbReference type="OrthoDB" id="7874425at2"/>
<evidence type="ECO:0000256" key="1">
    <source>
        <dbReference type="SAM" id="MobiDB-lite"/>
    </source>
</evidence>
<accession>A0A5C4JND1</accession>
<sequence>MDTMASFFSLVERFCEAERIAEATLSSRLFNDGKRIAALRSGRDIGVLRLARAVAWLSEHWPDRAEWPNGTARPEKPQGDAAR</sequence>
<dbReference type="EMBL" id="VCLB01000008">
    <property type="protein sequence ID" value="TNB46827.1"/>
    <property type="molecule type" value="Genomic_DNA"/>
</dbReference>
<gene>
    <name evidence="2" type="ORF">FF124_14815</name>
</gene>
<keyword evidence="3" id="KW-1185">Reference proteome</keyword>
<reference evidence="2 3" key="2">
    <citation type="submission" date="2019-06" db="EMBL/GenBank/DDBJ databases">
        <title>Martelella lutilitoris sp. nov., isolated from a tidal mudflat.</title>
        <authorList>
            <person name="Kim Y.-J."/>
        </authorList>
    </citation>
    <scope>NUCLEOTIDE SEQUENCE [LARGE SCALE GENOMIC DNA]</scope>
    <source>
        <strain evidence="2 3">GH2-6</strain>
    </source>
</reference>
<protein>
    <submittedName>
        <fullName evidence="2">Uncharacterized protein</fullName>
    </submittedName>
</protein>
<name>A0A5C4JND1_9HYPH</name>
<organism evidence="2 3">
    <name type="scientific">Martelella lutilitoris</name>
    <dbReference type="NCBI Taxonomy" id="2583532"/>
    <lineage>
        <taxon>Bacteria</taxon>
        <taxon>Pseudomonadati</taxon>
        <taxon>Pseudomonadota</taxon>
        <taxon>Alphaproteobacteria</taxon>
        <taxon>Hyphomicrobiales</taxon>
        <taxon>Aurantimonadaceae</taxon>
        <taxon>Martelella</taxon>
    </lineage>
</organism>
<dbReference type="AlphaFoldDB" id="A0A5C4JND1"/>
<dbReference type="Proteomes" id="UP000307874">
    <property type="component" value="Unassembled WGS sequence"/>
</dbReference>
<evidence type="ECO:0000313" key="2">
    <source>
        <dbReference type="EMBL" id="TNB46827.1"/>
    </source>
</evidence>
<feature type="region of interest" description="Disordered" evidence="1">
    <location>
        <begin position="64"/>
        <end position="83"/>
    </location>
</feature>